<accession>A0A1I7PHP4</accession>
<dbReference type="OrthoDB" id="9819731at2"/>
<evidence type="ECO:0000313" key="1">
    <source>
        <dbReference type="EMBL" id="AOS43133.1"/>
    </source>
</evidence>
<keyword evidence="2" id="KW-1185">Reference proteome</keyword>
<protein>
    <submittedName>
        <fullName evidence="1">Uncharacterized protein</fullName>
    </submittedName>
</protein>
<dbReference type="STRING" id="1838286.Verru16b_00174"/>
<dbReference type="EMBL" id="CP016094">
    <property type="protein sequence ID" value="AOS43133.1"/>
    <property type="molecule type" value="Genomic_DNA"/>
</dbReference>
<evidence type="ECO:0000313" key="2">
    <source>
        <dbReference type="Proteomes" id="UP000095228"/>
    </source>
</evidence>
<proteinExistence type="predicted"/>
<dbReference type="AlphaFoldDB" id="A0A1I7PHP4"/>
<dbReference type="KEGG" id="obg:Verru16b_00174"/>
<sequence>MSAESDPGAGPGVLPLWREAVGRVFKLVTKPYGERQVTYTLVRSVREPGPDGSFDIDVSCVDIIARVTEGKRTYSNISKEGMLHQEADGWLPPESFGVECPRAEFDKVTEAILAYTNTYLEWVIQDLPEERTASRMPVDVVHLRLSAMEASLVRHSPFLAGDLYFLTPNAIEAGLASIRQEMACAGRSVHLVDAVDPVYVEEKNQAATLLRTKLERARTEATQAVRLVNVESGLRIDSLCLALLGRPSATMLNWITANPSEEGVVAGLGLNLSPLEFVRWAHVSGRQVPAAAAAGRNLRDYFRGWNHSYTGPDADGIYPLLKPATD</sequence>
<dbReference type="RefSeq" id="WP_157772098.1">
    <property type="nucleotide sequence ID" value="NZ_CP016094.1"/>
</dbReference>
<organism evidence="1 2">
    <name type="scientific">Lacunisphaera limnophila</name>
    <dbReference type="NCBI Taxonomy" id="1838286"/>
    <lineage>
        <taxon>Bacteria</taxon>
        <taxon>Pseudomonadati</taxon>
        <taxon>Verrucomicrobiota</taxon>
        <taxon>Opitutia</taxon>
        <taxon>Opitutales</taxon>
        <taxon>Opitutaceae</taxon>
        <taxon>Lacunisphaera</taxon>
    </lineage>
</organism>
<reference evidence="1 2" key="1">
    <citation type="submission" date="2016-06" db="EMBL/GenBank/DDBJ databases">
        <title>Three novel species with peptidoglycan cell walls form the new genus Lacunisphaera gen. nov. in the family Opitutaceae of the verrucomicrobial subdivision 4.</title>
        <authorList>
            <person name="Rast P."/>
            <person name="Gloeckner I."/>
            <person name="Jogler M."/>
            <person name="Boedeker C."/>
            <person name="Jeske O."/>
            <person name="Wiegand S."/>
            <person name="Reinhardt R."/>
            <person name="Schumann P."/>
            <person name="Rohde M."/>
            <person name="Spring S."/>
            <person name="Gloeckner F.O."/>
            <person name="Jogler C."/>
        </authorList>
    </citation>
    <scope>NUCLEOTIDE SEQUENCE [LARGE SCALE GENOMIC DNA]</scope>
    <source>
        <strain evidence="1 2">IG16b</strain>
    </source>
</reference>
<gene>
    <name evidence="1" type="ORF">Verru16b_00174</name>
</gene>
<name>A0A1I7PHP4_9BACT</name>
<dbReference type="Proteomes" id="UP000095228">
    <property type="component" value="Chromosome"/>
</dbReference>